<dbReference type="RefSeq" id="XP_025370414.1">
    <property type="nucleotide sequence ID" value="XM_025511792.1"/>
</dbReference>
<dbReference type="Pfam" id="PF15405">
    <property type="entry name" value="PH_5"/>
    <property type="match status" value="1"/>
</dbReference>
<dbReference type="PROSITE" id="PS50010">
    <property type="entry name" value="DH_2"/>
    <property type="match status" value="1"/>
</dbReference>
<dbReference type="InParanoid" id="A0A316W178"/>
<dbReference type="Gene3D" id="2.30.29.30">
    <property type="entry name" value="Pleckstrin-homology domain (PH domain)/Phosphotyrosine-binding domain (PTB)"/>
    <property type="match status" value="1"/>
</dbReference>
<accession>A0A316W178</accession>
<protein>
    <recommendedName>
        <fullName evidence="8">CNH-domain-containing protein</fullName>
    </recommendedName>
</protein>
<reference evidence="6 7" key="1">
    <citation type="journal article" date="2018" name="Mol. Biol. Evol.">
        <title>Broad Genomic Sampling Reveals a Smut Pathogenic Ancestry of the Fungal Clade Ustilaginomycotina.</title>
        <authorList>
            <person name="Kijpornyongpan T."/>
            <person name="Mondo S.J."/>
            <person name="Barry K."/>
            <person name="Sandor L."/>
            <person name="Lee J."/>
            <person name="Lipzen A."/>
            <person name="Pangilinan J."/>
            <person name="LaButti K."/>
            <person name="Hainaut M."/>
            <person name="Henrissat B."/>
            <person name="Grigoriev I.V."/>
            <person name="Spatafora J.W."/>
            <person name="Aime M.C."/>
        </authorList>
    </citation>
    <scope>NUCLEOTIDE SEQUENCE [LARGE SCALE GENOMIC DNA]</scope>
    <source>
        <strain evidence="6 7">MCA 4658</strain>
    </source>
</reference>
<dbReference type="InterPro" id="IPR052233">
    <property type="entry name" value="Rho-type_GEFs"/>
</dbReference>
<dbReference type="OrthoDB" id="2272012at2759"/>
<dbReference type="CDD" id="cd00160">
    <property type="entry name" value="RhoGEF"/>
    <property type="match status" value="1"/>
</dbReference>
<dbReference type="Pfam" id="PF00621">
    <property type="entry name" value="RhoGEF"/>
    <property type="match status" value="1"/>
</dbReference>
<dbReference type="STRING" id="1522189.A0A316W178"/>
<gene>
    <name evidence="6" type="ORF">IE81DRAFT_288893</name>
</gene>
<dbReference type="PROSITE" id="PS50003">
    <property type="entry name" value="PH_DOMAIN"/>
    <property type="match status" value="1"/>
</dbReference>
<feature type="domain" description="DH" evidence="4">
    <location>
        <begin position="292"/>
        <end position="488"/>
    </location>
</feature>
<evidence type="ECO:0000313" key="6">
    <source>
        <dbReference type="EMBL" id="PWN43254.1"/>
    </source>
</evidence>
<dbReference type="SMART" id="SM00036">
    <property type="entry name" value="CNH"/>
    <property type="match status" value="1"/>
</dbReference>
<dbReference type="GO" id="GO:0005085">
    <property type="term" value="F:guanyl-nucleotide exchange factor activity"/>
    <property type="evidence" value="ECO:0007669"/>
    <property type="project" value="UniProtKB-KW"/>
</dbReference>
<evidence type="ECO:0000259" key="3">
    <source>
        <dbReference type="PROSITE" id="PS50003"/>
    </source>
</evidence>
<evidence type="ECO:0000256" key="2">
    <source>
        <dbReference type="ARBA" id="ARBA00022658"/>
    </source>
</evidence>
<proteinExistence type="predicted"/>
<dbReference type="Gene3D" id="1.20.900.10">
    <property type="entry name" value="Dbl homology (DH) domain"/>
    <property type="match status" value="1"/>
</dbReference>
<dbReference type="Proteomes" id="UP000245783">
    <property type="component" value="Unassembled WGS sequence"/>
</dbReference>
<dbReference type="InterPro" id="IPR011993">
    <property type="entry name" value="PH-like_dom_sf"/>
</dbReference>
<keyword evidence="7" id="KW-1185">Reference proteome</keyword>
<dbReference type="PANTHER" id="PTHR46572">
    <property type="entry name" value="RHO1 GDP-GTP EXCHANGE PROTEIN 1-RELATED"/>
    <property type="match status" value="1"/>
</dbReference>
<dbReference type="AlphaFoldDB" id="A0A316W178"/>
<evidence type="ECO:0000313" key="7">
    <source>
        <dbReference type="Proteomes" id="UP000245783"/>
    </source>
</evidence>
<keyword evidence="1" id="KW-0597">Phosphoprotein</keyword>
<evidence type="ECO:0000259" key="5">
    <source>
        <dbReference type="PROSITE" id="PS50219"/>
    </source>
</evidence>
<dbReference type="SMART" id="SM00325">
    <property type="entry name" value="RhoGEF"/>
    <property type="match status" value="1"/>
</dbReference>
<dbReference type="Pfam" id="PF00780">
    <property type="entry name" value="CNH"/>
    <property type="match status" value="1"/>
</dbReference>
<evidence type="ECO:0008006" key="8">
    <source>
        <dbReference type="Google" id="ProtNLM"/>
    </source>
</evidence>
<name>A0A316W178_9BASI</name>
<dbReference type="InterPro" id="IPR001180">
    <property type="entry name" value="CNH_dom"/>
</dbReference>
<dbReference type="SUPFAM" id="SSF50729">
    <property type="entry name" value="PH domain-like"/>
    <property type="match status" value="1"/>
</dbReference>
<dbReference type="InterPro" id="IPR035899">
    <property type="entry name" value="DBL_dom_sf"/>
</dbReference>
<sequence>MSYGSPYNGEGLPHAPSFGSYAGPSTPLTPAAARGDSDFALLSVIAMQLRESIPKGTQVKGSIQYPYSFTGRDVVSTIQALVPREHAAWAAGLYGGRLDATSERKVALLVAKTLKSQLFFHEVDWGQNELRDGVEEVYMFLEDSLAGARTPDIREREENLFERELQRAHREGTKRGGARSGAADDLEELPTGVFTPLTACYSPLCGKPGAPPGTHCFAASCPRARSSELNTRLVAVPLADDITPPAPGELSRWGQPMQAAQSGAAGQSHLNAAWADLVPPELLASIPKKEIKRQNAILETIQKEEEFLSDLELLDGLFLFKLERPFDNGDPPAIPIGPERDNFISEVFSNHTELVAHIKRLVERLHVRQREESPVVQSIGDIFLDAALEWGGAFDTNMTNFPLAKQRIQREASVNTRFASFLEICRRDPACHRLPMDHFLQRATTRLPRYQLHFKSILADTEEANPDRESLARAIEIVDEQCRAIQKGVVEAEVRVRIRDFAYNISSKRKGGFADMDLLNPERQLVHQGRVYRKPEFQELDWVDLQAVLFDNFLIVTRAKKREEDEERSAPAAPKHILVKRPIPIEMMELSGFNEPSISRSIGLSNFNLRGGSERESRDLFPFTLHHIGGKMKPLTLYAPSRPARDVWRRKFEEAQGLRAAVQEANKVFEAHTVSDDVFALPSITAIDPEKPPPGIDTGAFHGRVTCAVPFSTPDGRHLIAVGCADGVWIGLRHDPRSLRKVLHLKVVTQCAVLESFGIFVVLADKVLISYSLEALVPSAGSTNAPRPPQKLSGNRDVVFFSVGQLKDRTLLVYMKKKANESVFRALEPVVNAPQAESGRGGGGLFSRLGRETKNTDWFRIYKTFFIPSEAYSIQFLRSKLCIVCARGFEIMSLESLQPGTIPDFSQCPRDDPLVQNLVNRVDRAKPLGMFKHSESEFLLCYDAFACYVDRLGEPVRLDHLIEWEGTPHSVAFRAPYVLAFDQRFVEVRDCSTGQLVQLIRASDLRFVSSGASPASDTESSPIILTQRRRASGRMPFDYQHVFELVSNMPTQLVRADTTMTAKTFGSGGSRASTATGWF</sequence>
<feature type="domain" description="CNH" evidence="5">
    <location>
        <begin position="702"/>
        <end position="1015"/>
    </location>
</feature>
<evidence type="ECO:0000259" key="4">
    <source>
        <dbReference type="PROSITE" id="PS50010"/>
    </source>
</evidence>
<dbReference type="InterPro" id="IPR041675">
    <property type="entry name" value="PH_5"/>
</dbReference>
<evidence type="ECO:0000256" key="1">
    <source>
        <dbReference type="ARBA" id="ARBA00022553"/>
    </source>
</evidence>
<dbReference type="GeneID" id="37033662"/>
<dbReference type="EMBL" id="KZ819371">
    <property type="protein sequence ID" value="PWN43254.1"/>
    <property type="molecule type" value="Genomic_DNA"/>
</dbReference>
<dbReference type="InterPro" id="IPR001849">
    <property type="entry name" value="PH_domain"/>
</dbReference>
<dbReference type="InterPro" id="IPR000219">
    <property type="entry name" value="DH_dom"/>
</dbReference>
<feature type="domain" description="PH" evidence="3">
    <location>
        <begin position="524"/>
        <end position="657"/>
    </location>
</feature>
<dbReference type="SMART" id="SM00233">
    <property type="entry name" value="PH"/>
    <property type="match status" value="1"/>
</dbReference>
<dbReference type="PANTHER" id="PTHR46572:SF1">
    <property type="entry name" value="RHO1 GUANINE NUCLEOTIDE EXCHANGE FACTOR TUS1"/>
    <property type="match status" value="1"/>
</dbReference>
<dbReference type="SUPFAM" id="SSF48065">
    <property type="entry name" value="DBL homology domain (DH-domain)"/>
    <property type="match status" value="1"/>
</dbReference>
<organism evidence="6 7">
    <name type="scientific">Ceraceosorus guamensis</name>
    <dbReference type="NCBI Taxonomy" id="1522189"/>
    <lineage>
        <taxon>Eukaryota</taxon>
        <taxon>Fungi</taxon>
        <taxon>Dikarya</taxon>
        <taxon>Basidiomycota</taxon>
        <taxon>Ustilaginomycotina</taxon>
        <taxon>Exobasidiomycetes</taxon>
        <taxon>Ceraceosorales</taxon>
        <taxon>Ceraceosoraceae</taxon>
        <taxon>Ceraceosorus</taxon>
    </lineage>
</organism>
<dbReference type="PROSITE" id="PS50219">
    <property type="entry name" value="CNH"/>
    <property type="match status" value="1"/>
</dbReference>
<keyword evidence="2" id="KW-0344">Guanine-nucleotide releasing factor</keyword>